<organism evidence="1 2">
    <name type="scientific">Hygrophoropsis aurantiaca</name>
    <dbReference type="NCBI Taxonomy" id="72124"/>
    <lineage>
        <taxon>Eukaryota</taxon>
        <taxon>Fungi</taxon>
        <taxon>Dikarya</taxon>
        <taxon>Basidiomycota</taxon>
        <taxon>Agaricomycotina</taxon>
        <taxon>Agaricomycetes</taxon>
        <taxon>Agaricomycetidae</taxon>
        <taxon>Boletales</taxon>
        <taxon>Coniophorineae</taxon>
        <taxon>Hygrophoropsidaceae</taxon>
        <taxon>Hygrophoropsis</taxon>
    </lineage>
</organism>
<evidence type="ECO:0000313" key="2">
    <source>
        <dbReference type="Proteomes" id="UP000790377"/>
    </source>
</evidence>
<comment type="caution">
    <text evidence="1">The sequence shown here is derived from an EMBL/GenBank/DDBJ whole genome shotgun (WGS) entry which is preliminary data.</text>
</comment>
<gene>
    <name evidence="1" type="ORF">BJ138DRAFT_1143959</name>
</gene>
<dbReference type="EMBL" id="MU267614">
    <property type="protein sequence ID" value="KAH7914409.1"/>
    <property type="molecule type" value="Genomic_DNA"/>
</dbReference>
<reference evidence="1" key="1">
    <citation type="journal article" date="2021" name="New Phytol.">
        <title>Evolutionary innovations through gain and loss of genes in the ectomycorrhizal Boletales.</title>
        <authorList>
            <person name="Wu G."/>
            <person name="Miyauchi S."/>
            <person name="Morin E."/>
            <person name="Kuo A."/>
            <person name="Drula E."/>
            <person name="Varga T."/>
            <person name="Kohler A."/>
            <person name="Feng B."/>
            <person name="Cao Y."/>
            <person name="Lipzen A."/>
            <person name="Daum C."/>
            <person name="Hundley H."/>
            <person name="Pangilinan J."/>
            <person name="Johnson J."/>
            <person name="Barry K."/>
            <person name="LaButti K."/>
            <person name="Ng V."/>
            <person name="Ahrendt S."/>
            <person name="Min B."/>
            <person name="Choi I.G."/>
            <person name="Park H."/>
            <person name="Plett J.M."/>
            <person name="Magnuson J."/>
            <person name="Spatafora J.W."/>
            <person name="Nagy L.G."/>
            <person name="Henrissat B."/>
            <person name="Grigoriev I.V."/>
            <person name="Yang Z.L."/>
            <person name="Xu J."/>
            <person name="Martin F.M."/>
        </authorList>
    </citation>
    <scope>NUCLEOTIDE SEQUENCE</scope>
    <source>
        <strain evidence="1">ATCC 28755</strain>
    </source>
</reference>
<proteinExistence type="predicted"/>
<accession>A0ACB8ALY7</accession>
<evidence type="ECO:0000313" key="1">
    <source>
        <dbReference type="EMBL" id="KAH7914409.1"/>
    </source>
</evidence>
<protein>
    <submittedName>
        <fullName evidence="1">Uncharacterized protein</fullName>
    </submittedName>
</protein>
<keyword evidence="2" id="KW-1185">Reference proteome</keyword>
<name>A0ACB8ALY7_9AGAM</name>
<sequence length="211" mass="22885">MIPAKRDKFSSIRPSERSITLTAASTYFPKLANKLNRNATNSSTNATPLTFNGATHTSILSTPDLPPPGPEHYAARRALWLTPTKLPQRSSQSSSRQRLEHLLHSSNAVYSEAAWKGGVDKVWKGLIGGGRLKRRLPMALVLKVVHAGWLRDPDTWPSGAVGPESDDDFLGDRAPMFPVTMLPSDCTSSPAEQDLGKIAYKNPSGLVADAN</sequence>
<dbReference type="Proteomes" id="UP000790377">
    <property type="component" value="Unassembled WGS sequence"/>
</dbReference>